<dbReference type="AlphaFoldDB" id="A0A367RPM6"/>
<evidence type="ECO:0000313" key="1">
    <source>
        <dbReference type="EMBL" id="RCJ38506.1"/>
    </source>
</evidence>
<evidence type="ECO:0000313" key="2">
    <source>
        <dbReference type="Proteomes" id="UP000252085"/>
    </source>
</evidence>
<dbReference type="EMBL" id="LXQE01000117">
    <property type="protein sequence ID" value="RCJ38506.1"/>
    <property type="molecule type" value="Genomic_DNA"/>
</dbReference>
<accession>A0A367RPM6</accession>
<comment type="caution">
    <text evidence="1">The sequence shown here is derived from an EMBL/GenBank/DDBJ whole genome shotgun (WGS) entry which is preliminary data.</text>
</comment>
<reference evidence="1 2" key="1">
    <citation type="submission" date="2016-04" db="EMBL/GenBank/DDBJ databases">
        <authorList>
            <person name="Evans L.H."/>
            <person name="Alamgir A."/>
            <person name="Owens N."/>
            <person name="Weber N.D."/>
            <person name="Virtaneva K."/>
            <person name="Barbian K."/>
            <person name="Babar A."/>
            <person name="Rosenke K."/>
        </authorList>
    </citation>
    <scope>NUCLEOTIDE SEQUENCE [LARGE SCALE GENOMIC DNA]</scope>
    <source>
        <strain evidence="1">NIES-2108</strain>
    </source>
</reference>
<organism evidence="1 2">
    <name type="scientific">Nostoc punctiforme NIES-2108</name>
    <dbReference type="NCBI Taxonomy" id="1356359"/>
    <lineage>
        <taxon>Bacteria</taxon>
        <taxon>Bacillati</taxon>
        <taxon>Cyanobacteriota</taxon>
        <taxon>Cyanophyceae</taxon>
        <taxon>Nostocales</taxon>
        <taxon>Nostocaceae</taxon>
        <taxon>Nostoc</taxon>
    </lineage>
</organism>
<dbReference type="Proteomes" id="UP000252085">
    <property type="component" value="Unassembled WGS sequence"/>
</dbReference>
<proteinExistence type="predicted"/>
<sequence>MNQEKQERIKACLQELSTLLYEEADKSKLTDLEGIEKTVRSQVLEIVSPEIALFLSNKKQEQK</sequence>
<gene>
    <name evidence="1" type="ORF">A6769_08855</name>
</gene>
<name>A0A367RPM6_NOSPU</name>
<protein>
    <submittedName>
        <fullName evidence="1">Uncharacterized protein</fullName>
    </submittedName>
</protein>